<dbReference type="Proteomes" id="UP000554482">
    <property type="component" value="Unassembled WGS sequence"/>
</dbReference>
<proteinExistence type="predicted"/>
<keyword evidence="1" id="KW-0472">Membrane</keyword>
<keyword evidence="1" id="KW-1133">Transmembrane helix</keyword>
<feature type="transmembrane region" description="Helical" evidence="1">
    <location>
        <begin position="38"/>
        <end position="58"/>
    </location>
</feature>
<accession>A0A7J6V8T5</accession>
<dbReference type="EMBL" id="JABWDY010036460">
    <property type="protein sequence ID" value="KAF5181197.1"/>
    <property type="molecule type" value="Genomic_DNA"/>
</dbReference>
<evidence type="ECO:0000256" key="1">
    <source>
        <dbReference type="SAM" id="Phobius"/>
    </source>
</evidence>
<organism evidence="2 3">
    <name type="scientific">Thalictrum thalictroides</name>
    <name type="common">Rue-anemone</name>
    <name type="synonym">Anemone thalictroides</name>
    <dbReference type="NCBI Taxonomy" id="46969"/>
    <lineage>
        <taxon>Eukaryota</taxon>
        <taxon>Viridiplantae</taxon>
        <taxon>Streptophyta</taxon>
        <taxon>Embryophyta</taxon>
        <taxon>Tracheophyta</taxon>
        <taxon>Spermatophyta</taxon>
        <taxon>Magnoliopsida</taxon>
        <taxon>Ranunculales</taxon>
        <taxon>Ranunculaceae</taxon>
        <taxon>Thalictroideae</taxon>
        <taxon>Thalictrum</taxon>
    </lineage>
</organism>
<sequence>MSDVIHDVFQTQSILSFKQSVPETCEGTYGFLPCTNTVLGNLFLIFGYGYFMFLAARYLSTGSELLLEILGPGLVGGLFLPIISVLPEALLILDELYSKF</sequence>
<protein>
    <submittedName>
        <fullName evidence="2">Sodium/calcium exchanger family protein</fullName>
    </submittedName>
</protein>
<dbReference type="AlphaFoldDB" id="A0A7J6V8T5"/>
<keyword evidence="1" id="KW-0812">Transmembrane</keyword>
<comment type="caution">
    <text evidence="2">The sequence shown here is derived from an EMBL/GenBank/DDBJ whole genome shotgun (WGS) entry which is preliminary data.</text>
</comment>
<gene>
    <name evidence="2" type="ORF">FRX31_029215</name>
</gene>
<evidence type="ECO:0000313" key="2">
    <source>
        <dbReference type="EMBL" id="KAF5181197.1"/>
    </source>
</evidence>
<dbReference type="OrthoDB" id="26525at2759"/>
<evidence type="ECO:0000313" key="3">
    <source>
        <dbReference type="Proteomes" id="UP000554482"/>
    </source>
</evidence>
<name>A0A7J6V8T5_THATH</name>
<reference evidence="2 3" key="1">
    <citation type="submission" date="2020-06" db="EMBL/GenBank/DDBJ databases">
        <title>Transcriptomic and genomic resources for Thalictrum thalictroides and T. hernandezii: Facilitating candidate gene discovery in an emerging model plant lineage.</title>
        <authorList>
            <person name="Arias T."/>
            <person name="Riano-Pachon D.M."/>
            <person name="Di Stilio V.S."/>
        </authorList>
    </citation>
    <scope>NUCLEOTIDE SEQUENCE [LARGE SCALE GENOMIC DNA]</scope>
    <source>
        <strain evidence="3">cv. WT478/WT964</strain>
        <tissue evidence="2">Leaves</tissue>
    </source>
</reference>
<feature type="transmembrane region" description="Helical" evidence="1">
    <location>
        <begin position="65"/>
        <end position="86"/>
    </location>
</feature>
<keyword evidence="3" id="KW-1185">Reference proteome</keyword>